<evidence type="ECO:0000313" key="2">
    <source>
        <dbReference type="Proteomes" id="UP001157502"/>
    </source>
</evidence>
<protein>
    <submittedName>
        <fullName evidence="1">Uncharacterized protein</fullName>
    </submittedName>
</protein>
<organism evidence="1 2">
    <name type="scientific">Dallia pectoralis</name>
    <name type="common">Alaska blackfish</name>
    <dbReference type="NCBI Taxonomy" id="75939"/>
    <lineage>
        <taxon>Eukaryota</taxon>
        <taxon>Metazoa</taxon>
        <taxon>Chordata</taxon>
        <taxon>Craniata</taxon>
        <taxon>Vertebrata</taxon>
        <taxon>Euteleostomi</taxon>
        <taxon>Actinopterygii</taxon>
        <taxon>Neopterygii</taxon>
        <taxon>Teleostei</taxon>
        <taxon>Protacanthopterygii</taxon>
        <taxon>Esociformes</taxon>
        <taxon>Umbridae</taxon>
        <taxon>Dallia</taxon>
    </lineage>
</organism>
<name>A0ACC2FUL3_DALPE</name>
<dbReference type="EMBL" id="CM055749">
    <property type="protein sequence ID" value="KAJ7995084.1"/>
    <property type="molecule type" value="Genomic_DNA"/>
</dbReference>
<reference evidence="1" key="1">
    <citation type="submission" date="2021-05" db="EMBL/GenBank/DDBJ databases">
        <authorList>
            <person name="Pan Q."/>
            <person name="Jouanno E."/>
            <person name="Zahm M."/>
            <person name="Klopp C."/>
            <person name="Cabau C."/>
            <person name="Louis A."/>
            <person name="Berthelot C."/>
            <person name="Parey E."/>
            <person name="Roest Crollius H."/>
            <person name="Montfort J."/>
            <person name="Robinson-Rechavi M."/>
            <person name="Bouchez O."/>
            <person name="Lampietro C."/>
            <person name="Lopez Roques C."/>
            <person name="Donnadieu C."/>
            <person name="Postlethwait J."/>
            <person name="Bobe J."/>
            <person name="Dillon D."/>
            <person name="Chandos A."/>
            <person name="von Hippel F."/>
            <person name="Guiguen Y."/>
        </authorList>
    </citation>
    <scope>NUCLEOTIDE SEQUENCE</scope>
    <source>
        <strain evidence="1">YG-Jan2019</strain>
    </source>
</reference>
<gene>
    <name evidence="1" type="ORF">DPEC_G00256250</name>
</gene>
<comment type="caution">
    <text evidence="1">The sequence shown here is derived from an EMBL/GenBank/DDBJ whole genome shotgun (WGS) entry which is preliminary data.</text>
</comment>
<proteinExistence type="predicted"/>
<evidence type="ECO:0000313" key="1">
    <source>
        <dbReference type="EMBL" id="KAJ7995084.1"/>
    </source>
</evidence>
<keyword evidence="2" id="KW-1185">Reference proteome</keyword>
<accession>A0ACC2FUL3</accession>
<dbReference type="Proteomes" id="UP001157502">
    <property type="component" value="Chromosome 22"/>
</dbReference>
<sequence>MISKALFAYVNWRLQQIKGSKKPFGGMSVLAVGDFYQVPPLGKSKPLCVFEEDTDDFWKDYFQMITLTEIMRQRDDVAFAELLNRIRVKQKMDPLSNDDKALLDQALTDPSRCPNDVLHIFATNKEVHKHNAETVSVLHANVTNIDADDYKKTLKQE</sequence>